<dbReference type="PANTHER" id="PTHR31851">
    <property type="entry name" value="FE(2+)/MN(2+) TRANSPORTER PCL1"/>
    <property type="match status" value="1"/>
</dbReference>
<comment type="caution">
    <text evidence="6">The sequence shown here is derived from an EMBL/GenBank/DDBJ whole genome shotgun (WGS) entry which is preliminary data.</text>
</comment>
<evidence type="ECO:0000313" key="6">
    <source>
        <dbReference type="EMBL" id="OIR15313.1"/>
    </source>
</evidence>
<accession>A0A1J5T351</accession>
<keyword evidence="3 5" id="KW-1133">Transmembrane helix</keyword>
<protein>
    <submittedName>
        <fullName evidence="6">VIT family protein</fullName>
    </submittedName>
</protein>
<dbReference type="Pfam" id="PF01988">
    <property type="entry name" value="VIT1"/>
    <property type="match status" value="1"/>
</dbReference>
<evidence type="ECO:0000256" key="2">
    <source>
        <dbReference type="ARBA" id="ARBA00022692"/>
    </source>
</evidence>
<dbReference type="InterPro" id="IPR008217">
    <property type="entry name" value="Ccc1_fam"/>
</dbReference>
<dbReference type="AlphaFoldDB" id="A0A1J5T351"/>
<feature type="transmembrane region" description="Helical" evidence="5">
    <location>
        <begin position="21"/>
        <end position="43"/>
    </location>
</feature>
<dbReference type="GO" id="GO:0005384">
    <property type="term" value="F:manganese ion transmembrane transporter activity"/>
    <property type="evidence" value="ECO:0007669"/>
    <property type="project" value="InterPro"/>
</dbReference>
<dbReference type="GO" id="GO:0012505">
    <property type="term" value="C:endomembrane system"/>
    <property type="evidence" value="ECO:0007669"/>
    <property type="project" value="UniProtKB-SubCell"/>
</dbReference>
<dbReference type="CDD" id="cd02432">
    <property type="entry name" value="Nodulin-21_like_1"/>
    <property type="match status" value="1"/>
</dbReference>
<evidence type="ECO:0000256" key="3">
    <source>
        <dbReference type="ARBA" id="ARBA00022989"/>
    </source>
</evidence>
<gene>
    <name evidence="6" type="ORF">GALL_36350</name>
</gene>
<feature type="transmembrane region" description="Helical" evidence="5">
    <location>
        <begin position="49"/>
        <end position="70"/>
    </location>
</feature>
<evidence type="ECO:0000256" key="4">
    <source>
        <dbReference type="ARBA" id="ARBA00023136"/>
    </source>
</evidence>
<sequence length="232" mass="23650">MSRSIHRESHRFQRIGWLRAAVLGANDGIVSTASLMVGVAAANVGRSELLVAGVAGLVAGAMSMAAGEYVSVSSQADTEQADLTRERAELKAQPEHEHQELAEIYVKRGLAPELAEQVAQQLMAHDALGAHARDELGISESLSARPVQAAFASALTFAAGAALPLLAALVAPPSLVLSLVAGVSLVVLTALGALSASAGGAPILRASLRVVFWGALAMGLTAGVGKLFGTAM</sequence>
<organism evidence="6">
    <name type="scientific">mine drainage metagenome</name>
    <dbReference type="NCBI Taxonomy" id="410659"/>
    <lineage>
        <taxon>unclassified sequences</taxon>
        <taxon>metagenomes</taxon>
        <taxon>ecological metagenomes</taxon>
    </lineage>
</organism>
<keyword evidence="2 5" id="KW-0812">Transmembrane</keyword>
<feature type="transmembrane region" description="Helical" evidence="5">
    <location>
        <begin position="176"/>
        <end position="198"/>
    </location>
</feature>
<evidence type="ECO:0000256" key="1">
    <source>
        <dbReference type="ARBA" id="ARBA00004127"/>
    </source>
</evidence>
<feature type="transmembrane region" description="Helical" evidence="5">
    <location>
        <begin position="210"/>
        <end position="229"/>
    </location>
</feature>
<keyword evidence="4 5" id="KW-0472">Membrane</keyword>
<feature type="transmembrane region" description="Helical" evidence="5">
    <location>
        <begin position="149"/>
        <end position="170"/>
    </location>
</feature>
<evidence type="ECO:0000256" key="5">
    <source>
        <dbReference type="SAM" id="Phobius"/>
    </source>
</evidence>
<dbReference type="GO" id="GO:0030026">
    <property type="term" value="P:intracellular manganese ion homeostasis"/>
    <property type="evidence" value="ECO:0007669"/>
    <property type="project" value="InterPro"/>
</dbReference>
<proteinExistence type="predicted"/>
<dbReference type="EMBL" id="MLJW01000009">
    <property type="protein sequence ID" value="OIR15313.1"/>
    <property type="molecule type" value="Genomic_DNA"/>
</dbReference>
<reference evidence="6" key="1">
    <citation type="submission" date="2016-10" db="EMBL/GenBank/DDBJ databases">
        <title>Sequence of Gallionella enrichment culture.</title>
        <authorList>
            <person name="Poehlein A."/>
            <person name="Muehling M."/>
            <person name="Daniel R."/>
        </authorList>
    </citation>
    <scope>NUCLEOTIDE SEQUENCE</scope>
</reference>
<name>A0A1J5T351_9ZZZZ</name>
<comment type="subcellular location">
    <subcellularLocation>
        <location evidence="1">Endomembrane system</location>
        <topology evidence="1">Multi-pass membrane protein</topology>
    </subcellularLocation>
</comment>